<proteinExistence type="predicted"/>
<evidence type="ECO:0000256" key="3">
    <source>
        <dbReference type="ARBA" id="ARBA00022481"/>
    </source>
</evidence>
<comment type="subcellular location">
    <subcellularLocation>
        <location evidence="1">Cell inner membrane</location>
        <topology evidence="1">Single-pass membrane protein</topology>
    </subcellularLocation>
</comment>
<dbReference type="SUPFAM" id="SSF54523">
    <property type="entry name" value="Pili subunits"/>
    <property type="match status" value="1"/>
</dbReference>
<evidence type="ECO:0000313" key="9">
    <source>
        <dbReference type="EMBL" id="CAG9183593.1"/>
    </source>
</evidence>
<protein>
    <recommendedName>
        <fullName evidence="11">Prepilin-type N-terminal cleavage/methylation domain-containing protein</fullName>
    </recommendedName>
</protein>
<evidence type="ECO:0000313" key="10">
    <source>
        <dbReference type="Proteomes" id="UP000721236"/>
    </source>
</evidence>
<evidence type="ECO:0000256" key="6">
    <source>
        <dbReference type="ARBA" id="ARBA00022989"/>
    </source>
</evidence>
<evidence type="ECO:0000256" key="5">
    <source>
        <dbReference type="ARBA" id="ARBA00022692"/>
    </source>
</evidence>
<keyword evidence="7 8" id="KW-0472">Membrane</keyword>
<dbReference type="PROSITE" id="PS00409">
    <property type="entry name" value="PROKAR_NTER_METHYL"/>
    <property type="match status" value="1"/>
</dbReference>
<organism evidence="9 10">
    <name type="scientific">Cupriavidus respiraculi</name>
    <dbReference type="NCBI Taxonomy" id="195930"/>
    <lineage>
        <taxon>Bacteria</taxon>
        <taxon>Pseudomonadati</taxon>
        <taxon>Pseudomonadota</taxon>
        <taxon>Betaproteobacteria</taxon>
        <taxon>Burkholderiales</taxon>
        <taxon>Burkholderiaceae</taxon>
        <taxon>Cupriavidus</taxon>
    </lineage>
</organism>
<evidence type="ECO:0000256" key="8">
    <source>
        <dbReference type="SAM" id="Phobius"/>
    </source>
</evidence>
<dbReference type="InterPro" id="IPR045584">
    <property type="entry name" value="Pilin-like"/>
</dbReference>
<dbReference type="Proteomes" id="UP000721236">
    <property type="component" value="Unassembled WGS sequence"/>
</dbReference>
<dbReference type="PANTHER" id="PTHR39583">
    <property type="entry name" value="TYPE II SECRETION SYSTEM PROTEIN J-RELATED"/>
    <property type="match status" value="1"/>
</dbReference>
<dbReference type="EMBL" id="CAJZAH010000009">
    <property type="protein sequence ID" value="CAG9183593.1"/>
    <property type="molecule type" value="Genomic_DNA"/>
</dbReference>
<evidence type="ECO:0008006" key="11">
    <source>
        <dbReference type="Google" id="ProtNLM"/>
    </source>
</evidence>
<keyword evidence="3" id="KW-0488">Methylation</keyword>
<accession>A0ABM8XTB1</accession>
<evidence type="ECO:0000256" key="2">
    <source>
        <dbReference type="ARBA" id="ARBA00022475"/>
    </source>
</evidence>
<reference evidence="9 10" key="1">
    <citation type="submission" date="2021-08" db="EMBL/GenBank/DDBJ databases">
        <authorList>
            <person name="Peeters C."/>
        </authorList>
    </citation>
    <scope>NUCLEOTIDE SEQUENCE [LARGE SCALE GENOMIC DNA]</scope>
    <source>
        <strain evidence="9 10">LMG 21510</strain>
    </source>
</reference>
<sequence>MKRATCCRPGSGRTGARGFTLIEMLVAITLLAVMAVIAWRGLDAMTRGSERLTDHDARLNALKLLYGQFQTDCEHLADPAALQASPLEMSPGQLLLVRDRRDEGRPAAWQVVAYRLDGNTVVRAAAAPVQSRQAVQSALLALRGAEPAAGIVARPLVPDADQLFGRAWVEPVGWLADTGRVRAALPIVPAGVRAAADQTDASAAAANNAAIGARAGVVRAVELTISARMGDGNTPRRYQKVCMTGL</sequence>
<name>A0ABM8XTB1_9BURK</name>
<keyword evidence="2" id="KW-1003">Cell membrane</keyword>
<dbReference type="NCBIfam" id="TIGR02532">
    <property type="entry name" value="IV_pilin_GFxxxE"/>
    <property type="match status" value="1"/>
</dbReference>
<dbReference type="PANTHER" id="PTHR39583:SF2">
    <property type="entry name" value="TYPE II SECRETION SYSTEM PROTEIN J"/>
    <property type="match status" value="1"/>
</dbReference>
<evidence type="ECO:0000256" key="7">
    <source>
        <dbReference type="ARBA" id="ARBA00023136"/>
    </source>
</evidence>
<evidence type="ECO:0000256" key="4">
    <source>
        <dbReference type="ARBA" id="ARBA00022519"/>
    </source>
</evidence>
<keyword evidence="10" id="KW-1185">Reference proteome</keyword>
<keyword evidence="6 8" id="KW-1133">Transmembrane helix</keyword>
<dbReference type="InterPro" id="IPR012902">
    <property type="entry name" value="N_methyl_site"/>
</dbReference>
<evidence type="ECO:0000256" key="1">
    <source>
        <dbReference type="ARBA" id="ARBA00004377"/>
    </source>
</evidence>
<feature type="transmembrane region" description="Helical" evidence="8">
    <location>
        <begin position="21"/>
        <end position="42"/>
    </location>
</feature>
<keyword evidence="4" id="KW-0997">Cell inner membrane</keyword>
<dbReference type="Pfam" id="PF07963">
    <property type="entry name" value="N_methyl"/>
    <property type="match status" value="1"/>
</dbReference>
<dbReference type="InterPro" id="IPR051621">
    <property type="entry name" value="T2SS_protein_J"/>
</dbReference>
<keyword evidence="5 8" id="KW-0812">Transmembrane</keyword>
<gene>
    <name evidence="9" type="ORF">LMG21510_04891</name>
</gene>
<dbReference type="RefSeq" id="WP_224044494.1">
    <property type="nucleotide sequence ID" value="NZ_CAJZAH010000009.1"/>
</dbReference>
<comment type="caution">
    <text evidence="9">The sequence shown here is derived from an EMBL/GenBank/DDBJ whole genome shotgun (WGS) entry which is preliminary data.</text>
</comment>